<gene>
    <name evidence="5" type="ORF">Pme01_15820</name>
</gene>
<keyword evidence="2" id="KW-0720">Serine protease</keyword>
<dbReference type="Gene3D" id="2.120.10.30">
    <property type="entry name" value="TolB, C-terminal domain"/>
    <property type="match status" value="2"/>
</dbReference>
<keyword evidence="5" id="KW-0645">Protease</keyword>
<dbReference type="Proteomes" id="UP000599074">
    <property type="component" value="Unassembled WGS sequence"/>
</dbReference>
<protein>
    <submittedName>
        <fullName evidence="5">Dipeptidyl aminopeptidase</fullName>
    </submittedName>
</protein>
<sequence length="648" mass="69760">MQPSDLSLPRVPGTPTLTPDGAAAVVPVQRTDLEADSYTSQLWLVPTDGSGPPRKLTQGWRDGDAAISPDGKWLAFVRAVREEPARDADPRTAKVGKPQLWVMPIDGGEARRLTDHPLGVDRAPVWSPDSTRLVYTARVPEDGRYGTVPGRGPEHEPPRRITGFQYRVDGVGFLNDRRRHVFVVDALAEAAEPVQVTEGDFDHGEPEWSPDGELLAFAAARHSGRDDDLISDLWVSRPDGSGLRSVTNGGFRVWQPHFSPDGGTLFFVGIDCDGRHAVCRTNLLWSVPVSGGAPTALTDPERHGLTAPGGKIAVTPDGVLFLSENRGAVDLLRISFDGGEAEVLVDGERQVLGAVAAGDVIAVTVADPTTWGELAVVEPGGGLRQLTDFNAGYAPVFAQEEVDATAPDGYPVHGWVVRPAGDGPHPVLLMIHGGPFAQYGWGLFDEAQVYAGAGYAVVMGNPRGSSGYGEAHGRAVIGDVGEVSATDLLALLDTALKAPDLDASRIGVLGGSHGGFMTTWMAAHHGDRFSAAISERAVNAIDSFTGSSDIGYFFGEDLYGADRAQRDRQSPLSHADRIDIPMLIIHSEQDWRCPVEQAQRLYVALKLRGVPVEFLLFPGEGHELSRSGLPSHRVARFEAILEWWRRWL</sequence>
<evidence type="ECO:0000256" key="2">
    <source>
        <dbReference type="ARBA" id="ARBA00022825"/>
    </source>
</evidence>
<keyword evidence="1" id="KW-0378">Hydrolase</keyword>
<dbReference type="GO" id="GO:0006508">
    <property type="term" value="P:proteolysis"/>
    <property type="evidence" value="ECO:0007669"/>
    <property type="project" value="InterPro"/>
</dbReference>
<dbReference type="SUPFAM" id="SSF82171">
    <property type="entry name" value="DPP6 N-terminal domain-like"/>
    <property type="match status" value="1"/>
</dbReference>
<dbReference type="AlphaFoldDB" id="A0A8J3T7I2"/>
<evidence type="ECO:0000256" key="1">
    <source>
        <dbReference type="ARBA" id="ARBA00022801"/>
    </source>
</evidence>
<dbReference type="InterPro" id="IPR001375">
    <property type="entry name" value="Peptidase_S9_cat"/>
</dbReference>
<name>A0A8J3T7I2_9ACTN</name>
<reference evidence="5" key="1">
    <citation type="submission" date="2021-01" db="EMBL/GenBank/DDBJ databases">
        <title>Whole genome shotgun sequence of Planosporangium mesophilum NBRC 109066.</title>
        <authorList>
            <person name="Komaki H."/>
            <person name="Tamura T."/>
        </authorList>
    </citation>
    <scope>NUCLEOTIDE SEQUENCE</scope>
    <source>
        <strain evidence="5">NBRC 109066</strain>
    </source>
</reference>
<dbReference type="Pfam" id="PF00326">
    <property type="entry name" value="Peptidase_S9"/>
    <property type="match status" value="1"/>
</dbReference>
<dbReference type="PANTHER" id="PTHR42776:SF27">
    <property type="entry name" value="DIPEPTIDYL PEPTIDASE FAMILY MEMBER 6"/>
    <property type="match status" value="1"/>
</dbReference>
<evidence type="ECO:0000313" key="5">
    <source>
        <dbReference type="EMBL" id="GII21985.1"/>
    </source>
</evidence>
<dbReference type="GO" id="GO:0004177">
    <property type="term" value="F:aminopeptidase activity"/>
    <property type="evidence" value="ECO:0007669"/>
    <property type="project" value="UniProtKB-KW"/>
</dbReference>
<dbReference type="Pfam" id="PF07676">
    <property type="entry name" value="PD40"/>
    <property type="match status" value="3"/>
</dbReference>
<comment type="caution">
    <text evidence="5">The sequence shown here is derived from an EMBL/GenBank/DDBJ whole genome shotgun (WGS) entry which is preliminary data.</text>
</comment>
<evidence type="ECO:0000259" key="4">
    <source>
        <dbReference type="Pfam" id="PF00326"/>
    </source>
</evidence>
<keyword evidence="6" id="KW-1185">Reference proteome</keyword>
<evidence type="ECO:0000256" key="3">
    <source>
        <dbReference type="SAM" id="MobiDB-lite"/>
    </source>
</evidence>
<feature type="region of interest" description="Disordered" evidence="3">
    <location>
        <begin position="1"/>
        <end position="21"/>
    </location>
</feature>
<dbReference type="EMBL" id="BOON01000015">
    <property type="protein sequence ID" value="GII21985.1"/>
    <property type="molecule type" value="Genomic_DNA"/>
</dbReference>
<feature type="domain" description="Peptidase S9 prolyl oligopeptidase catalytic" evidence="4">
    <location>
        <begin position="444"/>
        <end position="648"/>
    </location>
</feature>
<dbReference type="GO" id="GO:0004252">
    <property type="term" value="F:serine-type endopeptidase activity"/>
    <property type="evidence" value="ECO:0007669"/>
    <property type="project" value="TreeGrafter"/>
</dbReference>
<proteinExistence type="predicted"/>
<dbReference type="InterPro" id="IPR011042">
    <property type="entry name" value="6-blade_b-propeller_TolB-like"/>
</dbReference>
<evidence type="ECO:0000313" key="6">
    <source>
        <dbReference type="Proteomes" id="UP000599074"/>
    </source>
</evidence>
<organism evidence="5 6">
    <name type="scientific">Planosporangium mesophilum</name>
    <dbReference type="NCBI Taxonomy" id="689768"/>
    <lineage>
        <taxon>Bacteria</taxon>
        <taxon>Bacillati</taxon>
        <taxon>Actinomycetota</taxon>
        <taxon>Actinomycetes</taxon>
        <taxon>Micromonosporales</taxon>
        <taxon>Micromonosporaceae</taxon>
        <taxon>Planosporangium</taxon>
    </lineage>
</organism>
<dbReference type="InterPro" id="IPR029058">
    <property type="entry name" value="AB_hydrolase_fold"/>
</dbReference>
<dbReference type="PANTHER" id="PTHR42776">
    <property type="entry name" value="SERINE PEPTIDASE S9 FAMILY MEMBER"/>
    <property type="match status" value="1"/>
</dbReference>
<accession>A0A8J3T7I2</accession>
<dbReference type="InterPro" id="IPR011659">
    <property type="entry name" value="WD40"/>
</dbReference>
<keyword evidence="5" id="KW-0031">Aminopeptidase</keyword>
<dbReference type="Gene3D" id="3.40.50.1820">
    <property type="entry name" value="alpha/beta hydrolase"/>
    <property type="match status" value="1"/>
</dbReference>
<dbReference type="SUPFAM" id="SSF53474">
    <property type="entry name" value="alpha/beta-Hydrolases"/>
    <property type="match status" value="1"/>
</dbReference>
<dbReference type="RefSeq" id="WP_168114931.1">
    <property type="nucleotide sequence ID" value="NZ_BOON01000015.1"/>
</dbReference>